<dbReference type="GO" id="GO:0002181">
    <property type="term" value="P:cytoplasmic translation"/>
    <property type="evidence" value="ECO:0007669"/>
    <property type="project" value="TreeGrafter"/>
</dbReference>
<dbReference type="PANTHER" id="PTHR11655:SF14">
    <property type="entry name" value="LARGE RIBOSOMAL SUBUNIT PROTEIN UL6M"/>
    <property type="match status" value="1"/>
</dbReference>
<keyword evidence="5 6" id="KW-0687">Ribonucleoprotein</keyword>
<accession>A0A1F5N9J9</accession>
<comment type="caution">
    <text evidence="10">The sequence shown here is derived from an EMBL/GenBank/DDBJ whole genome shotgun (WGS) entry which is preliminary data.</text>
</comment>
<feature type="domain" description="Large ribosomal subunit protein uL6 alpha-beta" evidence="9">
    <location>
        <begin position="92"/>
        <end position="164"/>
    </location>
</feature>
<dbReference type="FunFam" id="3.90.930.12:FF:000001">
    <property type="entry name" value="50S ribosomal protein L6"/>
    <property type="match status" value="1"/>
</dbReference>
<dbReference type="GO" id="GO:0019843">
    <property type="term" value="F:rRNA binding"/>
    <property type="evidence" value="ECO:0007669"/>
    <property type="project" value="UniProtKB-UniRule"/>
</dbReference>
<dbReference type="Pfam" id="PF00347">
    <property type="entry name" value="Ribosomal_L6"/>
    <property type="match status" value="2"/>
</dbReference>
<dbReference type="NCBIfam" id="TIGR03654">
    <property type="entry name" value="L6_bact"/>
    <property type="match status" value="1"/>
</dbReference>
<dbReference type="PRINTS" id="PR00059">
    <property type="entry name" value="RIBOSOMALL6"/>
</dbReference>
<dbReference type="PANTHER" id="PTHR11655">
    <property type="entry name" value="60S/50S RIBOSOMAL PROTEIN L6/L9"/>
    <property type="match status" value="1"/>
</dbReference>
<dbReference type="PROSITE" id="PS00525">
    <property type="entry name" value="RIBOSOMAL_L6_1"/>
    <property type="match status" value="1"/>
</dbReference>
<proteinExistence type="inferred from homology"/>
<keyword evidence="3 6" id="KW-0694">RNA-binding</keyword>
<dbReference type="InterPro" id="IPR002358">
    <property type="entry name" value="Ribosomal_uL6_CS"/>
</dbReference>
<evidence type="ECO:0000256" key="4">
    <source>
        <dbReference type="ARBA" id="ARBA00022980"/>
    </source>
</evidence>
<dbReference type="GO" id="GO:0003735">
    <property type="term" value="F:structural constituent of ribosome"/>
    <property type="evidence" value="ECO:0007669"/>
    <property type="project" value="UniProtKB-UniRule"/>
</dbReference>
<reference evidence="10 11" key="1">
    <citation type="journal article" date="2016" name="Nat. Commun.">
        <title>Thousands of microbial genomes shed light on interconnected biogeochemical processes in an aquifer system.</title>
        <authorList>
            <person name="Anantharaman K."/>
            <person name="Brown C.T."/>
            <person name="Hug L.A."/>
            <person name="Sharon I."/>
            <person name="Castelle C.J."/>
            <person name="Probst A.J."/>
            <person name="Thomas B.C."/>
            <person name="Singh A."/>
            <person name="Wilkins M.J."/>
            <person name="Karaoz U."/>
            <person name="Brodie E.L."/>
            <person name="Williams K.H."/>
            <person name="Hubbard S.S."/>
            <person name="Banfield J.F."/>
        </authorList>
    </citation>
    <scope>NUCLEOTIDE SEQUENCE [LARGE SCALE GENOMIC DNA]</scope>
</reference>
<organism evidence="10 11">
    <name type="scientific">Candidatus Doudnabacteria bacterium RIFCSPHIGHO2_01_FULL_41_86</name>
    <dbReference type="NCBI Taxonomy" id="1817821"/>
    <lineage>
        <taxon>Bacteria</taxon>
        <taxon>Candidatus Doudnaibacteriota</taxon>
    </lineage>
</organism>
<evidence type="ECO:0000256" key="5">
    <source>
        <dbReference type="ARBA" id="ARBA00023274"/>
    </source>
</evidence>
<dbReference type="FunFam" id="3.90.930.12:FF:000002">
    <property type="entry name" value="50S ribosomal protein L6"/>
    <property type="match status" value="1"/>
</dbReference>
<name>A0A1F5N9J9_9BACT</name>
<evidence type="ECO:0000256" key="8">
    <source>
        <dbReference type="RuleBase" id="RU003870"/>
    </source>
</evidence>
<dbReference type="Proteomes" id="UP000177610">
    <property type="component" value="Unassembled WGS sequence"/>
</dbReference>
<dbReference type="EMBL" id="MFEH01000001">
    <property type="protein sequence ID" value="OGE74232.1"/>
    <property type="molecule type" value="Genomic_DNA"/>
</dbReference>
<dbReference type="GO" id="GO:0022625">
    <property type="term" value="C:cytosolic large ribosomal subunit"/>
    <property type="evidence" value="ECO:0007669"/>
    <property type="project" value="UniProtKB-UniRule"/>
</dbReference>
<dbReference type="InterPro" id="IPR019906">
    <property type="entry name" value="Ribosomal_uL6_bac-type"/>
</dbReference>
<dbReference type="HAMAP" id="MF_01365_B">
    <property type="entry name" value="Ribosomal_uL6_B"/>
    <property type="match status" value="1"/>
</dbReference>
<comment type="subunit">
    <text evidence="6">Part of the 50S ribosomal subunit.</text>
</comment>
<dbReference type="InterPro" id="IPR036789">
    <property type="entry name" value="Ribosomal_uL6-like_a/b-dom_sf"/>
</dbReference>
<evidence type="ECO:0000313" key="11">
    <source>
        <dbReference type="Proteomes" id="UP000177610"/>
    </source>
</evidence>
<dbReference type="Gene3D" id="3.90.930.12">
    <property type="entry name" value="Ribosomal protein L6, alpha-beta domain"/>
    <property type="match status" value="2"/>
</dbReference>
<dbReference type="AlphaFoldDB" id="A0A1F5N9J9"/>
<keyword evidence="4 6" id="KW-0689">Ribosomal protein</keyword>
<gene>
    <name evidence="6" type="primary">rplF</name>
    <name evidence="10" type="ORF">A2717_01640</name>
</gene>
<keyword evidence="2 6" id="KW-0699">rRNA-binding</keyword>
<dbReference type="STRING" id="1817821.A2717_01640"/>
<comment type="similarity">
    <text evidence="1 6 7">Belongs to the universal ribosomal protein uL6 family.</text>
</comment>
<feature type="domain" description="Large ribosomal subunit protein uL6 alpha-beta" evidence="9">
    <location>
        <begin position="11"/>
        <end position="83"/>
    </location>
</feature>
<dbReference type="InterPro" id="IPR000702">
    <property type="entry name" value="Ribosomal_uL6-like"/>
</dbReference>
<dbReference type="SUPFAM" id="SSF56053">
    <property type="entry name" value="Ribosomal protein L6"/>
    <property type="match status" value="2"/>
</dbReference>
<sequence>MSRIGKKPVTIPSGVNVDLTSEVLKVKGPKGELTLNLHPKVQIEKGENEVVVKVSNEENKQQRALWGLYRALINNMVAGVSTGFSKVLEINGVGYKVELQGKKLVLQLGYSHPVELEIPAGLEAKVEKNTITISGIDRQSVGQFAAVIRSKREPEPYKGKGIKYQGEVIRRKAGKVVKAVGGGK</sequence>
<evidence type="ECO:0000256" key="2">
    <source>
        <dbReference type="ARBA" id="ARBA00022730"/>
    </source>
</evidence>
<evidence type="ECO:0000256" key="6">
    <source>
        <dbReference type="HAMAP-Rule" id="MF_01365"/>
    </source>
</evidence>
<comment type="function">
    <text evidence="6 8">This protein binds to the 23S rRNA, and is important in its secondary structure. It is located near the subunit interface in the base of the L7/L12 stalk, and near the tRNA binding site of the peptidyltransferase center.</text>
</comment>
<dbReference type="InterPro" id="IPR020040">
    <property type="entry name" value="Ribosomal_uL6_a/b-dom"/>
</dbReference>
<protein>
    <recommendedName>
        <fullName evidence="6">Large ribosomal subunit protein uL6</fullName>
    </recommendedName>
</protein>
<evidence type="ECO:0000259" key="9">
    <source>
        <dbReference type="Pfam" id="PF00347"/>
    </source>
</evidence>
<evidence type="ECO:0000256" key="7">
    <source>
        <dbReference type="RuleBase" id="RU003869"/>
    </source>
</evidence>
<dbReference type="PIRSF" id="PIRSF002162">
    <property type="entry name" value="Ribosomal_L6"/>
    <property type="match status" value="1"/>
</dbReference>
<evidence type="ECO:0000313" key="10">
    <source>
        <dbReference type="EMBL" id="OGE74232.1"/>
    </source>
</evidence>
<evidence type="ECO:0000256" key="3">
    <source>
        <dbReference type="ARBA" id="ARBA00022884"/>
    </source>
</evidence>
<evidence type="ECO:0000256" key="1">
    <source>
        <dbReference type="ARBA" id="ARBA00009356"/>
    </source>
</evidence>